<dbReference type="AlphaFoldDB" id="A0A7J4XDD5"/>
<organism evidence="8 9">
    <name type="scientific">Bacteroides salyersiae</name>
    <dbReference type="NCBI Taxonomy" id="291644"/>
    <lineage>
        <taxon>Bacteria</taxon>
        <taxon>Pseudomonadati</taxon>
        <taxon>Bacteroidota</taxon>
        <taxon>Bacteroidia</taxon>
        <taxon>Bacteroidales</taxon>
        <taxon>Bacteroidaceae</taxon>
        <taxon>Bacteroides</taxon>
    </lineage>
</organism>
<keyword evidence="5 7" id="KW-1133">Transmembrane helix</keyword>
<dbReference type="InterPro" id="IPR050833">
    <property type="entry name" value="Poly_Biosynth_Transport"/>
</dbReference>
<reference evidence="8 9" key="1">
    <citation type="journal article" date="2019" name="Nat. Med.">
        <title>A library of human gut bacterial isolates paired with longitudinal multiomics data enables mechanistic microbiome research.</title>
        <authorList>
            <person name="Poyet M."/>
            <person name="Groussin M."/>
            <person name="Gibbons S.M."/>
            <person name="Avila-Pacheco J."/>
            <person name="Jiang X."/>
            <person name="Kearney S.M."/>
            <person name="Perrotta A.R."/>
            <person name="Berdy B."/>
            <person name="Zhao S."/>
            <person name="Lieberman T.D."/>
            <person name="Swanson P.K."/>
            <person name="Smith M."/>
            <person name="Roesemann S."/>
            <person name="Alexander J.E."/>
            <person name="Rich S.A."/>
            <person name="Livny J."/>
            <person name="Vlamakis H."/>
            <person name="Clish C."/>
            <person name="Bullock K."/>
            <person name="Deik A."/>
            <person name="Scott J."/>
            <person name="Pierce K.A."/>
            <person name="Xavier R.J."/>
            <person name="Alm E.J."/>
        </authorList>
    </citation>
    <scope>NUCLEOTIDE SEQUENCE [LARGE SCALE GENOMIC DNA]</scope>
    <source>
        <strain evidence="8 9">BIOML-A10</strain>
    </source>
</reference>
<evidence type="ECO:0000256" key="5">
    <source>
        <dbReference type="ARBA" id="ARBA00022989"/>
    </source>
</evidence>
<evidence type="ECO:0000313" key="8">
    <source>
        <dbReference type="EMBL" id="KAA3758209.1"/>
    </source>
</evidence>
<accession>A0A7J4XDD5</accession>
<feature type="transmembrane region" description="Helical" evidence="7">
    <location>
        <begin position="328"/>
        <end position="349"/>
    </location>
</feature>
<dbReference type="PANTHER" id="PTHR30250:SF10">
    <property type="entry name" value="LIPOPOLYSACCHARIDE BIOSYNTHESIS PROTEIN WZXC"/>
    <property type="match status" value="1"/>
</dbReference>
<feature type="transmembrane region" description="Helical" evidence="7">
    <location>
        <begin position="380"/>
        <end position="401"/>
    </location>
</feature>
<feature type="transmembrane region" description="Helical" evidence="7">
    <location>
        <begin position="117"/>
        <end position="138"/>
    </location>
</feature>
<comment type="caution">
    <text evidence="8">The sequence shown here is derived from an EMBL/GenBank/DDBJ whole genome shotgun (WGS) entry which is preliminary data.</text>
</comment>
<keyword evidence="3" id="KW-1003">Cell membrane</keyword>
<name>A0A7J4XDD5_9BACE</name>
<dbReference type="Proteomes" id="UP000422221">
    <property type="component" value="Unassembled WGS sequence"/>
</dbReference>
<gene>
    <name evidence="8" type="ORF">F3F73_20945</name>
</gene>
<feature type="transmembrane region" description="Helical" evidence="7">
    <location>
        <begin position="150"/>
        <end position="167"/>
    </location>
</feature>
<dbReference type="PANTHER" id="PTHR30250">
    <property type="entry name" value="PST FAMILY PREDICTED COLANIC ACID TRANSPORTER"/>
    <property type="match status" value="1"/>
</dbReference>
<proteinExistence type="inferred from homology"/>
<feature type="transmembrane region" description="Helical" evidence="7">
    <location>
        <begin position="290"/>
        <end position="308"/>
    </location>
</feature>
<comment type="similarity">
    <text evidence="2">Belongs to the polysaccharide synthase family.</text>
</comment>
<evidence type="ECO:0000256" key="7">
    <source>
        <dbReference type="SAM" id="Phobius"/>
    </source>
</evidence>
<comment type="subcellular location">
    <subcellularLocation>
        <location evidence="1">Cell membrane</location>
        <topology evidence="1">Multi-pass membrane protein</topology>
    </subcellularLocation>
</comment>
<evidence type="ECO:0000256" key="6">
    <source>
        <dbReference type="ARBA" id="ARBA00023136"/>
    </source>
</evidence>
<evidence type="ECO:0000256" key="4">
    <source>
        <dbReference type="ARBA" id="ARBA00022692"/>
    </source>
</evidence>
<protein>
    <submittedName>
        <fullName evidence="8">Lipopolysaccharide biosynthesis protein</fullName>
    </submittedName>
</protein>
<feature type="transmembrane region" description="Helical" evidence="7">
    <location>
        <begin position="44"/>
        <end position="70"/>
    </location>
</feature>
<sequence length="484" mass="54370">MGESSLKEKTAKGLFWGGFSNGAQQLLNLGFGIVLARLLDASDYGMIGMLAIFSAIAGTLQESGFTVALANKQKVSHEDYNAVFWFSTLTGVGIYILLFFCAPFIADFYNNPDLTPLARYVFLGFLISSTATAHNAYLFRNLMVKQKTMAQIPALLLSGTVGVLMAYNGMSYWGIATQTLTFITVVNLSFWYFSPWRPTFHINFRPLKSMFGFSSKILVTNIFTQANNNILSTLLGRFFTEQEVGYYTQSNKWNTMGYSFISGTVSSVAQPVLTEVSNDPARQLGVLRKMLRFTAFLSFPAMLGLAFIAREFIVITITEKWLPCVPMLQMLCIWGAFMPIITLYSNLVISKGKSNIYMWNTIVLSLLQLTAMLVSYPYGIAVMIQCFVCLNILWLPIWQYFVWREIRLSFWMALKDILPFAIIASATMAITWYVTCGVSNLYLLFAAKIGISAALYCLLMWGSRVSIFKESLQFIGKKLPGKKK</sequence>
<evidence type="ECO:0000313" key="9">
    <source>
        <dbReference type="Proteomes" id="UP000422221"/>
    </source>
</evidence>
<dbReference type="RefSeq" id="WP_130058697.1">
    <property type="nucleotide sequence ID" value="NZ_JADNPJ010000002.1"/>
</dbReference>
<dbReference type="CDD" id="cd13127">
    <property type="entry name" value="MATE_tuaB_like"/>
    <property type="match status" value="1"/>
</dbReference>
<keyword evidence="4 7" id="KW-0812">Transmembrane</keyword>
<feature type="transmembrane region" description="Helical" evidence="7">
    <location>
        <begin position="413"/>
        <end position="435"/>
    </location>
</feature>
<feature type="transmembrane region" description="Helical" evidence="7">
    <location>
        <begin position="173"/>
        <end position="193"/>
    </location>
</feature>
<evidence type="ECO:0000256" key="2">
    <source>
        <dbReference type="ARBA" id="ARBA00007430"/>
    </source>
</evidence>
<evidence type="ECO:0000256" key="3">
    <source>
        <dbReference type="ARBA" id="ARBA00022475"/>
    </source>
</evidence>
<dbReference type="EMBL" id="VWMK01000028">
    <property type="protein sequence ID" value="KAA3758209.1"/>
    <property type="molecule type" value="Genomic_DNA"/>
</dbReference>
<feature type="transmembrane region" description="Helical" evidence="7">
    <location>
        <begin position="82"/>
        <end position="105"/>
    </location>
</feature>
<evidence type="ECO:0000256" key="1">
    <source>
        <dbReference type="ARBA" id="ARBA00004651"/>
    </source>
</evidence>
<dbReference type="GO" id="GO:0005886">
    <property type="term" value="C:plasma membrane"/>
    <property type="evidence" value="ECO:0007669"/>
    <property type="project" value="UniProtKB-SubCell"/>
</dbReference>
<keyword evidence="6 7" id="KW-0472">Membrane</keyword>
<feature type="transmembrane region" description="Helical" evidence="7">
    <location>
        <begin position="441"/>
        <end position="461"/>
    </location>
</feature>
<feature type="transmembrane region" description="Helical" evidence="7">
    <location>
        <begin position="356"/>
        <end position="374"/>
    </location>
</feature>
<dbReference type="Pfam" id="PF13440">
    <property type="entry name" value="Polysacc_synt_3"/>
    <property type="match status" value="1"/>
</dbReference>